<sequence length="310" mass="32727">MTQFYNAPAEGISPEQLSAWQNQLEQATAKTSPTAGIRPTASVAKVNQVTIQNGQVTSLTSSAKTASGSKTVYATPTELGFIPLPGGGKTTVEAAKAGGLIPHTWKEGDSLPFDQAPAAKEAQDGAPKDTQDKAPDTTHAAHLAKLAGEVLRGVDQAHGPQVTDALVDQVADNGDPDSILDQLPAGVSPTHVKQVMAGYIAQANNMLSTVGASVPLLEQMLDADELRIARRATLANAPDEMTRLGQMAVDRLAQMPTTDPETFREMVEGMDPKARKMIRHDRNSGQWIVSLPGHPDMAYGAAVRLGLVKV</sequence>
<dbReference type="Proteomes" id="UP000297741">
    <property type="component" value="Unassembled WGS sequence"/>
</dbReference>
<organism evidence="2 3">
    <name type="scientific">Pseudotabrizicola sediminis</name>
    <dbReference type="NCBI Taxonomy" id="2486418"/>
    <lineage>
        <taxon>Bacteria</taxon>
        <taxon>Pseudomonadati</taxon>
        <taxon>Pseudomonadota</taxon>
        <taxon>Alphaproteobacteria</taxon>
        <taxon>Rhodobacterales</taxon>
        <taxon>Paracoccaceae</taxon>
        <taxon>Pseudotabrizicola</taxon>
    </lineage>
</organism>
<feature type="compositionally biased region" description="Basic and acidic residues" evidence="1">
    <location>
        <begin position="121"/>
        <end position="136"/>
    </location>
</feature>
<comment type="caution">
    <text evidence="2">The sequence shown here is derived from an EMBL/GenBank/DDBJ whole genome shotgun (WGS) entry which is preliminary data.</text>
</comment>
<evidence type="ECO:0000313" key="2">
    <source>
        <dbReference type="EMBL" id="TGD45051.1"/>
    </source>
</evidence>
<reference evidence="2 3" key="1">
    <citation type="submission" date="2018-11" db="EMBL/GenBank/DDBJ databases">
        <title>Tabrizicola sp. isolated from sediment of alpine lake.</title>
        <authorList>
            <person name="Liu Z."/>
        </authorList>
    </citation>
    <scope>NUCLEOTIDE SEQUENCE [LARGE SCALE GENOMIC DNA]</scope>
    <source>
        <strain evidence="2 3">DRYC-M-16</strain>
    </source>
</reference>
<dbReference type="RefSeq" id="WP_135428278.1">
    <property type="nucleotide sequence ID" value="NZ_RPEM01000001.1"/>
</dbReference>
<protein>
    <submittedName>
        <fullName evidence="2">Uncharacterized protein</fullName>
    </submittedName>
</protein>
<name>A0ABY2KQS4_9RHOB</name>
<dbReference type="EMBL" id="RPEM01000001">
    <property type="protein sequence ID" value="TGD45051.1"/>
    <property type="molecule type" value="Genomic_DNA"/>
</dbReference>
<evidence type="ECO:0000313" key="3">
    <source>
        <dbReference type="Proteomes" id="UP000297741"/>
    </source>
</evidence>
<gene>
    <name evidence="2" type="ORF">EEB11_00230</name>
</gene>
<evidence type="ECO:0000256" key="1">
    <source>
        <dbReference type="SAM" id="MobiDB-lite"/>
    </source>
</evidence>
<feature type="region of interest" description="Disordered" evidence="1">
    <location>
        <begin position="118"/>
        <end position="137"/>
    </location>
</feature>
<proteinExistence type="predicted"/>
<keyword evidence="3" id="KW-1185">Reference proteome</keyword>
<accession>A0ABY2KQS4</accession>